<name>A0A0K1Q134_9BACT</name>
<dbReference type="EMBL" id="CP012333">
    <property type="protein sequence ID" value="AKU99336.1"/>
    <property type="molecule type" value="Genomic_DNA"/>
</dbReference>
<organism evidence="1 2">
    <name type="scientific">Labilithrix luteola</name>
    <dbReference type="NCBI Taxonomy" id="1391654"/>
    <lineage>
        <taxon>Bacteria</taxon>
        <taxon>Pseudomonadati</taxon>
        <taxon>Myxococcota</taxon>
        <taxon>Polyangia</taxon>
        <taxon>Polyangiales</taxon>
        <taxon>Labilitrichaceae</taxon>
        <taxon>Labilithrix</taxon>
    </lineage>
</organism>
<sequence length="46" mass="5215">MTDPLAAQSAETLRRLFLEPRRCTFGSFRVGGCLCSRVFVPNLLRE</sequence>
<accession>A0A0K1Q134</accession>
<dbReference type="KEGG" id="llu:AKJ09_06000"/>
<dbReference type="AlphaFoldDB" id="A0A0K1Q134"/>
<evidence type="ECO:0000313" key="1">
    <source>
        <dbReference type="EMBL" id="AKU99336.1"/>
    </source>
</evidence>
<reference evidence="1 2" key="1">
    <citation type="submission" date="2015-08" db="EMBL/GenBank/DDBJ databases">
        <authorList>
            <person name="Babu N.S."/>
            <person name="Beckwith C.J."/>
            <person name="Beseler K.G."/>
            <person name="Brison A."/>
            <person name="Carone J.V."/>
            <person name="Caskin T.P."/>
            <person name="Diamond M."/>
            <person name="Durham M.E."/>
            <person name="Foxe J.M."/>
            <person name="Go M."/>
            <person name="Henderson B.A."/>
            <person name="Jones I.B."/>
            <person name="McGettigan J.A."/>
            <person name="Micheletti S.J."/>
            <person name="Nasrallah M.E."/>
            <person name="Ortiz D."/>
            <person name="Piller C.R."/>
            <person name="Privatt S.R."/>
            <person name="Schneider S.L."/>
            <person name="Sharp S."/>
            <person name="Smith T.C."/>
            <person name="Stanton J.D."/>
            <person name="Ullery H.E."/>
            <person name="Wilson R.J."/>
            <person name="Serrano M.G."/>
            <person name="Buck G."/>
            <person name="Lee V."/>
            <person name="Wang Y."/>
            <person name="Carvalho R."/>
            <person name="Voegtly L."/>
            <person name="Shi R."/>
            <person name="Duckworth R."/>
            <person name="Johnson A."/>
            <person name="Loviza R."/>
            <person name="Walstead R."/>
            <person name="Shah Z."/>
            <person name="Kiflezghi M."/>
            <person name="Wade K."/>
            <person name="Ball S.L."/>
            <person name="Bradley K.W."/>
            <person name="Asai D.J."/>
            <person name="Bowman C.A."/>
            <person name="Russell D.A."/>
            <person name="Pope W.H."/>
            <person name="Jacobs-Sera D."/>
            <person name="Hendrix R.W."/>
            <person name="Hatfull G.F."/>
        </authorList>
    </citation>
    <scope>NUCLEOTIDE SEQUENCE [LARGE SCALE GENOMIC DNA]</scope>
    <source>
        <strain evidence="1 2">DSM 27648</strain>
    </source>
</reference>
<proteinExistence type="predicted"/>
<keyword evidence="2" id="KW-1185">Reference proteome</keyword>
<protein>
    <submittedName>
        <fullName evidence="1">Uncharacterized protein</fullName>
    </submittedName>
</protein>
<gene>
    <name evidence="1" type="ORF">AKJ09_06000</name>
</gene>
<dbReference type="Proteomes" id="UP000064967">
    <property type="component" value="Chromosome"/>
</dbReference>
<evidence type="ECO:0000313" key="2">
    <source>
        <dbReference type="Proteomes" id="UP000064967"/>
    </source>
</evidence>